<dbReference type="RefSeq" id="WP_193638883.1">
    <property type="nucleotide sequence ID" value="NZ_JADCSA010000013.1"/>
</dbReference>
<gene>
    <name evidence="1" type="ORF">IEQ44_12925</name>
</gene>
<keyword evidence="2" id="KW-1185">Reference proteome</keyword>
<organism evidence="1 2">
    <name type="scientific">Nocardioides malaquae</name>
    <dbReference type="NCBI Taxonomy" id="2773426"/>
    <lineage>
        <taxon>Bacteria</taxon>
        <taxon>Bacillati</taxon>
        <taxon>Actinomycetota</taxon>
        <taxon>Actinomycetes</taxon>
        <taxon>Propionibacteriales</taxon>
        <taxon>Nocardioidaceae</taxon>
        <taxon>Nocardioides</taxon>
    </lineage>
</organism>
<dbReference type="EMBL" id="JADCSA010000013">
    <property type="protein sequence ID" value="MBE7325555.1"/>
    <property type="molecule type" value="Genomic_DNA"/>
</dbReference>
<dbReference type="Proteomes" id="UP000756387">
    <property type="component" value="Unassembled WGS sequence"/>
</dbReference>
<protein>
    <recommendedName>
        <fullName evidence="3">DUF4185 domain-containing protein</fullName>
    </recommendedName>
</protein>
<proteinExistence type="predicted"/>
<accession>A0ABR9RVD2</accession>
<evidence type="ECO:0000313" key="1">
    <source>
        <dbReference type="EMBL" id="MBE7325555.1"/>
    </source>
</evidence>
<comment type="caution">
    <text evidence="1">The sequence shown here is derived from an EMBL/GenBank/DDBJ whole genome shotgun (WGS) entry which is preliminary data.</text>
</comment>
<name>A0ABR9RVD2_9ACTN</name>
<reference evidence="1 2" key="1">
    <citation type="submission" date="2020-10" db="EMBL/GenBank/DDBJ databases">
        <title>Nocardioides sp. isolated from sludge.</title>
        <authorList>
            <person name="Zhang X."/>
        </authorList>
    </citation>
    <scope>NUCLEOTIDE SEQUENCE [LARGE SCALE GENOMIC DNA]</scope>
    <source>
        <strain evidence="1 2">Y6</strain>
    </source>
</reference>
<evidence type="ECO:0008006" key="3">
    <source>
        <dbReference type="Google" id="ProtNLM"/>
    </source>
</evidence>
<sequence>MTMQFRRRVVLVVILVFLVPLGLTAWLTRAPVPVAEPRDYLDCLPFEQPRTVEDINDFIVKAQETPGFVGGDVGASTRLSDGRSLWVFGDTLRPEEEPGESMVRNSMLLMGQGCASVYRSADNGAAVPDRGDGVGYWPMSVVAVPGQDGADRVAVGLMRVRATGQGMWDFEIVGSSVARFEVPVNGTPELVGVTDLGPDDRSLARPLWGAAVALRGERVHVYGTATPGDPYVFGYSLHVARTTVDDYLDPSSWEYFDGVGWSSDPNAATSLIPAEAGVSRVLSVLERDGAWYAVSKRLDFLGDELVIWKADAPTGPFVATTPVADIPTDETFLQYMPLAHPDLLPEDDSVVVSWSVNAMDPAILRKDPRLYRPKFLRVPLP</sequence>
<evidence type="ECO:0000313" key="2">
    <source>
        <dbReference type="Proteomes" id="UP000756387"/>
    </source>
</evidence>